<gene>
    <name evidence="1" type="ORF">QL281_04885</name>
</gene>
<dbReference type="AlphaFoldDB" id="A0AAQ3EX68"/>
<dbReference type="Proteomes" id="UP001229422">
    <property type="component" value="Chromosome"/>
</dbReference>
<organism evidence="1 2">
    <name type="scientific">Bacillus subtilis</name>
    <dbReference type="NCBI Taxonomy" id="1423"/>
    <lineage>
        <taxon>Bacteria</taxon>
        <taxon>Bacillati</taxon>
        <taxon>Bacillota</taxon>
        <taxon>Bacilli</taxon>
        <taxon>Bacillales</taxon>
        <taxon>Bacillaceae</taxon>
        <taxon>Bacillus</taxon>
    </lineage>
</organism>
<name>A0AAQ3EX68_BACIU</name>
<reference evidence="1" key="1">
    <citation type="submission" date="2023-05" db="EMBL/GenBank/DDBJ databases">
        <title>Complete genome sequence of Bacillus subtilis SRCM117797 isolated from Soybean paste.</title>
        <authorList>
            <person name="Abraha H.B."/>
            <person name="Kim K.-P."/>
            <person name="Ryu M.-S."/>
            <person name="Jeong D.-Y."/>
        </authorList>
    </citation>
    <scope>NUCLEOTIDE SEQUENCE</scope>
    <source>
        <strain evidence="1">SRCM117797</strain>
    </source>
</reference>
<protein>
    <submittedName>
        <fullName evidence="1">Uncharacterized protein</fullName>
    </submittedName>
</protein>
<dbReference type="EMBL" id="CP125292">
    <property type="protein sequence ID" value="WHM22416.1"/>
    <property type="molecule type" value="Genomic_DNA"/>
</dbReference>
<evidence type="ECO:0000313" key="1">
    <source>
        <dbReference type="EMBL" id="WHM22416.1"/>
    </source>
</evidence>
<dbReference type="RefSeq" id="WP_283010037.1">
    <property type="nucleotide sequence ID" value="NZ_CP125292.1"/>
</dbReference>
<sequence>MTKVKAIELAAFFAEFEQKMIKKNRFKIAHFSNKQMIKCCHVYLEMKGVKA</sequence>
<proteinExistence type="predicted"/>
<evidence type="ECO:0000313" key="2">
    <source>
        <dbReference type="Proteomes" id="UP001229422"/>
    </source>
</evidence>
<accession>A0AAQ3EX68</accession>